<dbReference type="Pfam" id="PF13411">
    <property type="entry name" value="MerR_1"/>
    <property type="match status" value="1"/>
</dbReference>
<evidence type="ECO:0000256" key="4">
    <source>
        <dbReference type="ARBA" id="ARBA00023163"/>
    </source>
</evidence>
<evidence type="ECO:0000313" key="6">
    <source>
        <dbReference type="EMBL" id="USY17843.1"/>
    </source>
</evidence>
<evidence type="ECO:0000256" key="3">
    <source>
        <dbReference type="ARBA" id="ARBA00023125"/>
    </source>
</evidence>
<keyword evidence="3" id="KW-0238">DNA-binding</keyword>
<feature type="domain" description="HTH merR-type" evidence="5">
    <location>
        <begin position="1"/>
        <end position="71"/>
    </location>
</feature>
<evidence type="ECO:0000259" key="5">
    <source>
        <dbReference type="PROSITE" id="PS50937"/>
    </source>
</evidence>
<dbReference type="SMART" id="SM00422">
    <property type="entry name" value="HTH_MERR"/>
    <property type="match status" value="1"/>
</dbReference>
<gene>
    <name evidence="6" type="ORF">NE857_21240</name>
</gene>
<dbReference type="PANTHER" id="PTHR30204:SF69">
    <property type="entry name" value="MERR-FAMILY TRANSCRIPTIONAL REGULATOR"/>
    <property type="match status" value="1"/>
</dbReference>
<dbReference type="EMBL" id="CP099837">
    <property type="protein sequence ID" value="USY17843.1"/>
    <property type="molecule type" value="Genomic_DNA"/>
</dbReference>
<sequence length="289" mass="31094">MMNIGEFSWLTGLSTKALRAYDERGLLPPRATDPWTGYRRYTADQLSSAVLIRAAREAGMPLTEIQRLLEEPERARTTFDQFRSAVTAERERQDAALEGMAALLAEEVQGQAVEERTAPEQHWAGIVLTVTHDEEEDGERADEAFTALGSVLIAEGRELSGPFWSSLRDTGEDGTGEDGTAELLCCAPVPGPLPADWGIPGWRTETGLLPERTELVVRWSHDAPIPAVEGAVHPAVLMLLTEAELRGTSVSPAQLRQIPLFEDGEPVGVAVTLPLASADSSAASAASLG</sequence>
<evidence type="ECO:0000313" key="7">
    <source>
        <dbReference type="Proteomes" id="UP001055940"/>
    </source>
</evidence>
<dbReference type="PROSITE" id="PS00552">
    <property type="entry name" value="HTH_MERR_1"/>
    <property type="match status" value="1"/>
</dbReference>
<name>A0ABY5D3L8_9ACTN</name>
<evidence type="ECO:0000256" key="2">
    <source>
        <dbReference type="ARBA" id="ARBA00023015"/>
    </source>
</evidence>
<dbReference type="PANTHER" id="PTHR30204">
    <property type="entry name" value="REDOX-CYCLING DRUG-SENSING TRANSCRIPTIONAL ACTIVATOR SOXR"/>
    <property type="match status" value="1"/>
</dbReference>
<protein>
    <submittedName>
        <fullName evidence="6">MerR family transcriptional regulator</fullName>
    </submittedName>
</protein>
<keyword evidence="1" id="KW-0678">Repressor</keyword>
<dbReference type="InterPro" id="IPR047057">
    <property type="entry name" value="MerR_fam"/>
</dbReference>
<keyword evidence="4" id="KW-0804">Transcription</keyword>
<dbReference type="Proteomes" id="UP001055940">
    <property type="component" value="Chromosome"/>
</dbReference>
<evidence type="ECO:0000256" key="1">
    <source>
        <dbReference type="ARBA" id="ARBA00022491"/>
    </source>
</evidence>
<dbReference type="InterPro" id="IPR000551">
    <property type="entry name" value="MerR-type_HTH_dom"/>
</dbReference>
<dbReference type="RefSeq" id="WP_254417334.1">
    <property type="nucleotide sequence ID" value="NZ_BAAAJB010000011.1"/>
</dbReference>
<dbReference type="InterPro" id="IPR009061">
    <property type="entry name" value="DNA-bd_dom_put_sf"/>
</dbReference>
<dbReference type="SUPFAM" id="SSF46955">
    <property type="entry name" value="Putative DNA-binding domain"/>
    <property type="match status" value="1"/>
</dbReference>
<proteinExistence type="predicted"/>
<accession>A0ABY5D3L8</accession>
<reference evidence="6" key="1">
    <citation type="submission" date="2022-06" db="EMBL/GenBank/DDBJ databases">
        <authorList>
            <person name="Ping M."/>
        </authorList>
    </citation>
    <scope>NUCLEOTIDE SEQUENCE</scope>
    <source>
        <strain evidence="6">JCM11759T</strain>
    </source>
</reference>
<dbReference type="Gene3D" id="1.10.1660.10">
    <property type="match status" value="1"/>
</dbReference>
<keyword evidence="7" id="KW-1185">Reference proteome</keyword>
<dbReference type="PROSITE" id="PS50937">
    <property type="entry name" value="HTH_MERR_2"/>
    <property type="match status" value="1"/>
</dbReference>
<keyword evidence="2" id="KW-0805">Transcription regulation</keyword>
<organism evidence="6 7">
    <name type="scientific">Nocardiopsis exhalans</name>
    <dbReference type="NCBI Taxonomy" id="163604"/>
    <lineage>
        <taxon>Bacteria</taxon>
        <taxon>Bacillati</taxon>
        <taxon>Actinomycetota</taxon>
        <taxon>Actinomycetes</taxon>
        <taxon>Streptosporangiales</taxon>
        <taxon>Nocardiopsidaceae</taxon>
        <taxon>Nocardiopsis</taxon>
    </lineage>
</organism>